<evidence type="ECO:0000256" key="5">
    <source>
        <dbReference type="ARBA" id="ARBA00022692"/>
    </source>
</evidence>
<protein>
    <recommendedName>
        <fullName evidence="13">GPI transamidase component PIG-S</fullName>
    </recommendedName>
</protein>
<feature type="transmembrane region" description="Helical" evidence="10">
    <location>
        <begin position="7"/>
        <end position="27"/>
    </location>
</feature>
<dbReference type="Proteomes" id="UP001530400">
    <property type="component" value="Unassembled WGS sequence"/>
</dbReference>
<comment type="similarity">
    <text evidence="3">Belongs to the PIGS family.</text>
</comment>
<evidence type="ECO:0000256" key="3">
    <source>
        <dbReference type="ARBA" id="ARBA00005316"/>
    </source>
</evidence>
<evidence type="ECO:0000256" key="2">
    <source>
        <dbReference type="ARBA" id="ARBA00004687"/>
    </source>
</evidence>
<accession>A0ABD3NV98</accession>
<comment type="subcellular location">
    <subcellularLocation>
        <location evidence="1">Endoplasmic reticulum membrane</location>
        <topology evidence="1">Multi-pass membrane protein</topology>
    </subcellularLocation>
</comment>
<keyword evidence="7 10" id="KW-1133">Transmembrane helix</keyword>
<dbReference type="AlphaFoldDB" id="A0ABD3NV98"/>
<keyword evidence="6" id="KW-0256">Endoplasmic reticulum</keyword>
<keyword evidence="12" id="KW-1185">Reference proteome</keyword>
<sequence length="643" mass="71655">MAGTRLIIHTIFVVQLFLLITTSYYYASTKHHGKFSSVEPFVIDRSGWSLLLEDVAPAGSVGLFARALSIGGAVIKNVGNLLGDEKRLSERAKSSSFVEEMRRKLSQLELSTDRHHVKLPPLNIQIVMPQDNSKLHKLADALQKGIQKHSSLSLLISTDTESKPIASCDDFSPPSNSKYQAQMPQIVVLTDCLTTPGKSATVDIHRDVPIVIVRTKSSEEKEFERLLEEDIAHIILTEITKASHVTNERLSSLHLELIDEDPASHIGATDRVKTKRVFELLGNAFASSTKFLIQPLLDDLSFLYGGNVHVEVNSFSGSTIDDLNAARKAKEFIRLTTDVSAYLPLPGEMIETDKEEEDEPGAKKYISTEHVADWFGTRIATHQKSNSLHWALFVPSKDHSPLMIHVKSTEGEGVSVTLMNEFDSRLVSGLSIINLDPVYQEDEKDVTLNSMQLAFQHATSSALQYLVGYIRAFHGLSPLPGNVDKSPPALSVTYASTDLGFLSFWELEAIARNHWYSVLQRVLCETDALMALLYTHRSLAFTESIAYRLNNSTQLLRHSMALIEQGYPTQYATSALYGSLHHLESVTSDPDLMELPHFAIDHYLAVFSPLILPLLMPLVVGLVREIKRYRKLKRKHEEGSASC</sequence>
<evidence type="ECO:0000256" key="9">
    <source>
        <dbReference type="ARBA" id="ARBA00023180"/>
    </source>
</evidence>
<keyword evidence="8 10" id="KW-0472">Membrane</keyword>
<reference evidence="11 12" key="1">
    <citation type="submission" date="2024-10" db="EMBL/GenBank/DDBJ databases">
        <title>Updated reference genomes for cyclostephanoid diatoms.</title>
        <authorList>
            <person name="Roberts W.R."/>
            <person name="Alverson A.J."/>
        </authorList>
    </citation>
    <scope>NUCLEOTIDE SEQUENCE [LARGE SCALE GENOMIC DNA]</scope>
    <source>
        <strain evidence="11 12">AJA010-31</strain>
    </source>
</reference>
<dbReference type="GO" id="GO:0006506">
    <property type="term" value="P:GPI anchor biosynthetic process"/>
    <property type="evidence" value="ECO:0007669"/>
    <property type="project" value="UniProtKB-KW"/>
</dbReference>
<evidence type="ECO:0000256" key="8">
    <source>
        <dbReference type="ARBA" id="ARBA00023136"/>
    </source>
</evidence>
<evidence type="ECO:0000313" key="12">
    <source>
        <dbReference type="Proteomes" id="UP001530400"/>
    </source>
</evidence>
<keyword evidence="5 10" id="KW-0812">Transmembrane</keyword>
<dbReference type="PANTHER" id="PTHR21072:SF13">
    <property type="entry name" value="GPI TRANSAMIDASE COMPONENT PIG-S"/>
    <property type="match status" value="1"/>
</dbReference>
<evidence type="ECO:0000313" key="11">
    <source>
        <dbReference type="EMBL" id="KAL3777870.1"/>
    </source>
</evidence>
<keyword evidence="9" id="KW-0325">Glycoprotein</keyword>
<dbReference type="GO" id="GO:0005789">
    <property type="term" value="C:endoplasmic reticulum membrane"/>
    <property type="evidence" value="ECO:0007669"/>
    <property type="project" value="UniProtKB-SubCell"/>
</dbReference>
<keyword evidence="4" id="KW-0337">GPI-anchor biosynthesis</keyword>
<gene>
    <name evidence="11" type="ORF">ACHAWO_001152</name>
</gene>
<comment type="pathway">
    <text evidence="2">Glycolipid biosynthesis; glycosylphosphatidylinositol-anchor biosynthesis.</text>
</comment>
<evidence type="ECO:0000256" key="7">
    <source>
        <dbReference type="ARBA" id="ARBA00022989"/>
    </source>
</evidence>
<evidence type="ECO:0008006" key="13">
    <source>
        <dbReference type="Google" id="ProtNLM"/>
    </source>
</evidence>
<evidence type="ECO:0000256" key="1">
    <source>
        <dbReference type="ARBA" id="ARBA00004477"/>
    </source>
</evidence>
<dbReference type="EMBL" id="JALLPJ020001022">
    <property type="protein sequence ID" value="KAL3777870.1"/>
    <property type="molecule type" value="Genomic_DNA"/>
</dbReference>
<organism evidence="11 12">
    <name type="scientific">Cyclotella atomus</name>
    <dbReference type="NCBI Taxonomy" id="382360"/>
    <lineage>
        <taxon>Eukaryota</taxon>
        <taxon>Sar</taxon>
        <taxon>Stramenopiles</taxon>
        <taxon>Ochrophyta</taxon>
        <taxon>Bacillariophyta</taxon>
        <taxon>Coscinodiscophyceae</taxon>
        <taxon>Thalassiosirophycidae</taxon>
        <taxon>Stephanodiscales</taxon>
        <taxon>Stephanodiscaceae</taxon>
        <taxon>Cyclotella</taxon>
    </lineage>
</organism>
<feature type="transmembrane region" description="Helical" evidence="10">
    <location>
        <begin position="603"/>
        <end position="623"/>
    </location>
</feature>
<evidence type="ECO:0000256" key="10">
    <source>
        <dbReference type="SAM" id="Phobius"/>
    </source>
</evidence>
<dbReference type="PANTHER" id="PTHR21072">
    <property type="entry name" value="GPI TRANSAMIDASE COMPONENT PIG-S"/>
    <property type="match status" value="1"/>
</dbReference>
<comment type="caution">
    <text evidence="11">The sequence shown here is derived from an EMBL/GenBank/DDBJ whole genome shotgun (WGS) entry which is preliminary data.</text>
</comment>
<dbReference type="InterPro" id="IPR019540">
    <property type="entry name" value="PtdIno-glycan_biosynth_class_S"/>
</dbReference>
<evidence type="ECO:0000256" key="4">
    <source>
        <dbReference type="ARBA" id="ARBA00022502"/>
    </source>
</evidence>
<proteinExistence type="inferred from homology"/>
<name>A0ABD3NV98_9STRA</name>
<dbReference type="Pfam" id="PF10510">
    <property type="entry name" value="PIG-S"/>
    <property type="match status" value="1"/>
</dbReference>
<evidence type="ECO:0000256" key="6">
    <source>
        <dbReference type="ARBA" id="ARBA00022824"/>
    </source>
</evidence>